<keyword evidence="6 9" id="KW-0418">Kinase</keyword>
<keyword evidence="2 9" id="KW-0055">Arginine biosynthesis</keyword>
<comment type="catalytic activity">
    <reaction evidence="8 9">
        <text>N-acetyl-L-glutamate + ATP = N-acetyl-L-glutamyl 5-phosphate + ADP</text>
        <dbReference type="Rhea" id="RHEA:14629"/>
        <dbReference type="ChEBI" id="CHEBI:30616"/>
        <dbReference type="ChEBI" id="CHEBI:44337"/>
        <dbReference type="ChEBI" id="CHEBI:57936"/>
        <dbReference type="ChEBI" id="CHEBI:456216"/>
        <dbReference type="EC" id="2.7.2.8"/>
    </reaction>
</comment>
<dbReference type="GO" id="GO:0005737">
    <property type="term" value="C:cytoplasm"/>
    <property type="evidence" value="ECO:0007669"/>
    <property type="project" value="UniProtKB-SubCell"/>
</dbReference>
<sequence length="249" mass="26840">MSQIIVVKIGGNATNNLTEEFFEQLRIWRQMGKQILIVHGGGPQISEWSTQLNLLVKKINGIRVTSPQTLKITQAVLLGLVQPTLCRQLSAHGLPVVGMNATGQPVAFGEYLDQSIYGEVGKVTAINQDYIKEALANGIGVCAPMAVTEAGNYLNVNGDVAAAGIARLLGAEKLYLVTDVPGVMVNRHVIDHLSLKKANQLFEAEVIKSGMQPKIKAAFEALKHGVKEVEITNQLQHSGTNLSVEQLAI</sequence>
<dbReference type="AlphaFoldDB" id="S4NHI0"/>
<dbReference type="NCBIfam" id="TIGR00761">
    <property type="entry name" value="argB"/>
    <property type="match status" value="1"/>
</dbReference>
<feature type="binding site" evidence="9">
    <location>
        <begin position="41"/>
        <end position="42"/>
    </location>
    <ligand>
        <name>substrate</name>
    </ligand>
</feature>
<comment type="pathway">
    <text evidence="1 9">Amino-acid biosynthesis; L-arginine biosynthesis; N(2)-acetyl-L-ornithine from L-glutamate: step 2/4.</text>
</comment>
<feature type="binding site" evidence="9">
    <location>
        <position position="63"/>
    </location>
    <ligand>
        <name>substrate</name>
    </ligand>
</feature>
<dbReference type="InterPro" id="IPR001048">
    <property type="entry name" value="Asp/Glu/Uridylate_kinase"/>
</dbReference>
<dbReference type="UniPathway" id="UPA00068">
    <property type="reaction ID" value="UER00107"/>
</dbReference>
<dbReference type="EMBL" id="BASH01000003">
    <property type="protein sequence ID" value="GAD16612.1"/>
    <property type="molecule type" value="Genomic_DNA"/>
</dbReference>
<feature type="domain" description="Aspartate/glutamate/uridylate kinase" evidence="10">
    <location>
        <begin position="4"/>
        <end position="233"/>
    </location>
</feature>
<feature type="site" description="Transition state stabilizer" evidence="9">
    <location>
        <position position="214"/>
    </location>
</feature>
<dbReference type="eggNOG" id="COG0548">
    <property type="taxonomic scope" value="Bacteria"/>
</dbReference>
<dbReference type="InterPro" id="IPR004662">
    <property type="entry name" value="AcgluKinase_fam"/>
</dbReference>
<dbReference type="InterPro" id="IPR037528">
    <property type="entry name" value="ArgB"/>
</dbReference>
<dbReference type="GO" id="GO:0042450">
    <property type="term" value="P:L-arginine biosynthetic process via ornithine"/>
    <property type="evidence" value="ECO:0007669"/>
    <property type="project" value="UniProtKB-UniRule"/>
</dbReference>
<dbReference type="Gene3D" id="3.40.1160.10">
    <property type="entry name" value="Acetylglutamate kinase-like"/>
    <property type="match status" value="1"/>
</dbReference>
<evidence type="ECO:0000256" key="2">
    <source>
        <dbReference type="ARBA" id="ARBA00022571"/>
    </source>
</evidence>
<dbReference type="GO" id="GO:0005524">
    <property type="term" value="F:ATP binding"/>
    <property type="evidence" value="ECO:0007669"/>
    <property type="project" value="UniProtKB-UniRule"/>
</dbReference>
<keyword evidence="12" id="KW-1185">Reference proteome</keyword>
<keyword evidence="4 9" id="KW-0808">Transferase</keyword>
<gene>
    <name evidence="9" type="primary">argB</name>
    <name evidence="11" type="ORF">LOT_1150</name>
</gene>
<evidence type="ECO:0000313" key="12">
    <source>
        <dbReference type="Proteomes" id="UP000016361"/>
    </source>
</evidence>
<evidence type="ECO:0000259" key="10">
    <source>
        <dbReference type="Pfam" id="PF00696"/>
    </source>
</evidence>
<dbReference type="PANTHER" id="PTHR23342:SF0">
    <property type="entry name" value="N-ACETYLGLUTAMATE SYNTHASE, MITOCHONDRIAL"/>
    <property type="match status" value="1"/>
</dbReference>
<dbReference type="Pfam" id="PF00696">
    <property type="entry name" value="AA_kinase"/>
    <property type="match status" value="1"/>
</dbReference>
<comment type="similarity">
    <text evidence="9">Belongs to the acetylglutamate kinase family. ArgB subfamily.</text>
</comment>
<feature type="binding site" evidence="9">
    <location>
        <position position="155"/>
    </location>
    <ligand>
        <name>substrate</name>
    </ligand>
</feature>
<keyword evidence="9" id="KW-0963">Cytoplasm</keyword>
<comment type="function">
    <text evidence="9">Catalyzes the ATP-dependent phosphorylation of N-acetyl-L-glutamate.</text>
</comment>
<evidence type="ECO:0000256" key="6">
    <source>
        <dbReference type="ARBA" id="ARBA00022777"/>
    </source>
</evidence>
<dbReference type="RefSeq" id="WP_020281063.1">
    <property type="nucleotide sequence ID" value="NZ_AZED01000013.1"/>
</dbReference>
<evidence type="ECO:0000313" key="11">
    <source>
        <dbReference type="EMBL" id="GAD16612.1"/>
    </source>
</evidence>
<dbReference type="GeneID" id="301048051"/>
<dbReference type="HAMAP" id="MF_00082">
    <property type="entry name" value="ArgB"/>
    <property type="match status" value="1"/>
</dbReference>
<protein>
    <recommendedName>
        <fullName evidence="9">Acetylglutamate kinase</fullName>
        <ecNumber evidence="9">2.7.2.8</ecNumber>
    </recommendedName>
    <alternativeName>
        <fullName evidence="9">N-acetyl-L-glutamate 5-phosphotransferase</fullName>
    </alternativeName>
    <alternativeName>
        <fullName evidence="9">NAG kinase</fullName>
        <shortName evidence="9">NAGK</shortName>
    </alternativeName>
</protein>
<dbReference type="PIRSF" id="PIRSF000728">
    <property type="entry name" value="NAGK"/>
    <property type="match status" value="1"/>
</dbReference>
<keyword evidence="5 9" id="KW-0547">Nucleotide-binding</keyword>
<evidence type="ECO:0000256" key="3">
    <source>
        <dbReference type="ARBA" id="ARBA00022605"/>
    </source>
</evidence>
<name>S4NHI0_9LACO</name>
<dbReference type="GO" id="GO:0003991">
    <property type="term" value="F:acetylglutamate kinase activity"/>
    <property type="evidence" value="ECO:0007669"/>
    <property type="project" value="UniProtKB-UniRule"/>
</dbReference>
<accession>S4NHI0</accession>
<dbReference type="Proteomes" id="UP000016361">
    <property type="component" value="Unassembled WGS sequence"/>
</dbReference>
<organism evidence="11 12">
    <name type="scientific">Lentilactobacillus otakiensis DSM 19908 = JCM 15040</name>
    <dbReference type="NCBI Taxonomy" id="1423780"/>
    <lineage>
        <taxon>Bacteria</taxon>
        <taxon>Bacillati</taxon>
        <taxon>Bacillota</taxon>
        <taxon>Bacilli</taxon>
        <taxon>Lactobacillales</taxon>
        <taxon>Lactobacillaceae</taxon>
        <taxon>Lentilactobacillus</taxon>
    </lineage>
</organism>
<evidence type="ECO:0000256" key="9">
    <source>
        <dbReference type="HAMAP-Rule" id="MF_00082"/>
    </source>
</evidence>
<dbReference type="OrthoDB" id="9803155at2"/>
<comment type="caution">
    <text evidence="11">The sequence shown here is derived from an EMBL/GenBank/DDBJ whole genome shotgun (WGS) entry which is preliminary data.</text>
</comment>
<evidence type="ECO:0000256" key="5">
    <source>
        <dbReference type="ARBA" id="ARBA00022741"/>
    </source>
</evidence>
<dbReference type="PANTHER" id="PTHR23342">
    <property type="entry name" value="N-ACETYLGLUTAMATE SYNTHASE"/>
    <property type="match status" value="1"/>
</dbReference>
<dbReference type="STRING" id="1423780.FD05_GL000782"/>
<dbReference type="CDD" id="cd04238">
    <property type="entry name" value="AAK_NAGK-like"/>
    <property type="match status" value="1"/>
</dbReference>
<keyword evidence="3 9" id="KW-0028">Amino-acid biosynthesis</keyword>
<dbReference type="EC" id="2.7.2.8" evidence="9"/>
<feature type="site" description="Transition state stabilizer" evidence="9">
    <location>
        <position position="8"/>
    </location>
</feature>
<reference evidence="12" key="1">
    <citation type="journal article" date="2013" name="Genome Announc.">
        <title>Draft Genome Sequence of D-Branched-Chain Amino Acid Producer Lactobacillus otakiensis JCM 15040T, Isolated from a Traditional Japanese Pickle.</title>
        <authorList>
            <person name="Doi K."/>
            <person name="Mori K."/>
            <person name="Mutaguchi Y."/>
            <person name="Tashiro K."/>
            <person name="Fujino Y."/>
            <person name="Ohmori T."/>
            <person name="Kuhara S."/>
            <person name="Ohshima T."/>
        </authorList>
    </citation>
    <scope>NUCLEOTIDE SEQUENCE [LARGE SCALE GENOMIC DNA]</scope>
    <source>
        <strain evidence="12">JCM 15040</strain>
    </source>
</reference>
<keyword evidence="7 9" id="KW-0067">ATP-binding</keyword>
<evidence type="ECO:0000256" key="4">
    <source>
        <dbReference type="ARBA" id="ARBA00022679"/>
    </source>
</evidence>
<evidence type="ECO:0000256" key="1">
    <source>
        <dbReference type="ARBA" id="ARBA00004828"/>
    </source>
</evidence>
<evidence type="ECO:0000256" key="8">
    <source>
        <dbReference type="ARBA" id="ARBA00048141"/>
    </source>
</evidence>
<dbReference type="InterPro" id="IPR036393">
    <property type="entry name" value="AceGlu_kinase-like_sf"/>
</dbReference>
<dbReference type="SUPFAM" id="SSF53633">
    <property type="entry name" value="Carbamate kinase-like"/>
    <property type="match status" value="1"/>
</dbReference>
<evidence type="ECO:0000256" key="7">
    <source>
        <dbReference type="ARBA" id="ARBA00022840"/>
    </source>
</evidence>
<comment type="subcellular location">
    <subcellularLocation>
        <location evidence="9">Cytoplasm</location>
    </subcellularLocation>
</comment>
<proteinExistence type="inferred from homology"/>